<comment type="caution">
    <text evidence="2">The sequence shown here is derived from an EMBL/GenBank/DDBJ whole genome shotgun (WGS) entry which is preliminary data.</text>
</comment>
<dbReference type="Proteomes" id="UP001600888">
    <property type="component" value="Unassembled WGS sequence"/>
</dbReference>
<feature type="region of interest" description="Disordered" evidence="1">
    <location>
        <begin position="35"/>
        <end position="64"/>
    </location>
</feature>
<evidence type="ECO:0000313" key="2">
    <source>
        <dbReference type="EMBL" id="KAL2273816.1"/>
    </source>
</evidence>
<evidence type="ECO:0000256" key="1">
    <source>
        <dbReference type="SAM" id="MobiDB-lite"/>
    </source>
</evidence>
<name>A0ABR4DUZ6_9PEZI</name>
<sequence length="175" mass="19405">MMPSWPAIHPQSPPGPGPTRRHQLLEQVRARVAAAQTMNRSGHPSRRGTSSKATDNDTADGSTEESVGSLLAAIANSINDALRLLMFADKAHWGPDEFEQVRALEHTLDEAKKDFQEMGPLLKGSVYYENDRRRMCIFTFLISSSIYFISTGDGDGVHCWQGLERDTATRRSTSN</sequence>
<gene>
    <name evidence="2" type="ORF">FJTKL_04069</name>
</gene>
<keyword evidence="3" id="KW-1185">Reference proteome</keyword>
<dbReference type="EMBL" id="JBAWTH010000172">
    <property type="protein sequence ID" value="KAL2273816.1"/>
    <property type="molecule type" value="Genomic_DNA"/>
</dbReference>
<evidence type="ECO:0000313" key="3">
    <source>
        <dbReference type="Proteomes" id="UP001600888"/>
    </source>
</evidence>
<proteinExistence type="predicted"/>
<accession>A0ABR4DUZ6</accession>
<organism evidence="2 3">
    <name type="scientific">Diaporthe vaccinii</name>
    <dbReference type="NCBI Taxonomy" id="105482"/>
    <lineage>
        <taxon>Eukaryota</taxon>
        <taxon>Fungi</taxon>
        <taxon>Dikarya</taxon>
        <taxon>Ascomycota</taxon>
        <taxon>Pezizomycotina</taxon>
        <taxon>Sordariomycetes</taxon>
        <taxon>Sordariomycetidae</taxon>
        <taxon>Diaporthales</taxon>
        <taxon>Diaporthaceae</taxon>
        <taxon>Diaporthe</taxon>
        <taxon>Diaporthe eres species complex</taxon>
    </lineage>
</organism>
<feature type="region of interest" description="Disordered" evidence="1">
    <location>
        <begin position="1"/>
        <end position="21"/>
    </location>
</feature>
<protein>
    <submittedName>
        <fullName evidence="2">Uncharacterized protein</fullName>
    </submittedName>
</protein>
<feature type="compositionally biased region" description="Polar residues" evidence="1">
    <location>
        <begin position="36"/>
        <end position="53"/>
    </location>
</feature>
<reference evidence="2 3" key="1">
    <citation type="submission" date="2024-03" db="EMBL/GenBank/DDBJ databases">
        <title>A high-quality draft genome sequence of Diaporthe vaccinii, a causative agent of upright dieback and viscid rot disease in cranberry plants.</title>
        <authorList>
            <person name="Sarrasin M."/>
            <person name="Lang B.F."/>
            <person name="Burger G."/>
        </authorList>
    </citation>
    <scope>NUCLEOTIDE SEQUENCE [LARGE SCALE GENOMIC DNA]</scope>
    <source>
        <strain evidence="2 3">IS7</strain>
    </source>
</reference>